<name>A0A6J5TA55_9CAUD</name>
<accession>A0A6J5TA55</accession>
<proteinExistence type="predicted"/>
<sequence length="129" mass="13844">MSSNSRYKTHRGREFNMTAFVEKNGDTRAVGNAPMNARGDIIDAKGNVKIPTQTITRAVANIKNNESTQVSLKADDTISPVQNTPIVDNTPTIVASREINTIEGAATEVEYSDGSIQVIPKAPTTPTSL</sequence>
<reference evidence="1" key="1">
    <citation type="submission" date="2020-05" db="EMBL/GenBank/DDBJ databases">
        <authorList>
            <person name="Chiriac C."/>
            <person name="Salcher M."/>
            <person name="Ghai R."/>
            <person name="Kavagutti S V."/>
        </authorList>
    </citation>
    <scope>NUCLEOTIDE SEQUENCE</scope>
</reference>
<gene>
    <name evidence="1" type="ORF">UFOVP71_260</name>
</gene>
<evidence type="ECO:0000313" key="1">
    <source>
        <dbReference type="EMBL" id="CAB4241722.1"/>
    </source>
</evidence>
<protein>
    <submittedName>
        <fullName evidence="1">Uncharacterized protein</fullName>
    </submittedName>
</protein>
<organism evidence="1">
    <name type="scientific">uncultured Caudovirales phage</name>
    <dbReference type="NCBI Taxonomy" id="2100421"/>
    <lineage>
        <taxon>Viruses</taxon>
        <taxon>Duplodnaviria</taxon>
        <taxon>Heunggongvirae</taxon>
        <taxon>Uroviricota</taxon>
        <taxon>Caudoviricetes</taxon>
        <taxon>Peduoviridae</taxon>
        <taxon>Maltschvirus</taxon>
        <taxon>Maltschvirus maltsch</taxon>
    </lineage>
</organism>
<dbReference type="EMBL" id="LR797824">
    <property type="protein sequence ID" value="CAB4241722.1"/>
    <property type="molecule type" value="Genomic_DNA"/>
</dbReference>